<dbReference type="OrthoDB" id="6247875at2759"/>
<proteinExistence type="predicted"/>
<keyword evidence="1 3" id="KW-0238">DNA-binding</keyword>
<feature type="compositionally biased region" description="Low complexity" evidence="4">
    <location>
        <begin position="307"/>
        <end position="320"/>
    </location>
</feature>
<feature type="domain" description="HMG box" evidence="5">
    <location>
        <begin position="90"/>
        <end position="159"/>
    </location>
</feature>
<dbReference type="GO" id="GO:0000981">
    <property type="term" value="F:DNA-binding transcription factor activity, RNA polymerase II-specific"/>
    <property type="evidence" value="ECO:0007669"/>
    <property type="project" value="TreeGrafter"/>
</dbReference>
<feature type="DNA-binding region" description="HMG box" evidence="3">
    <location>
        <begin position="90"/>
        <end position="159"/>
    </location>
</feature>
<protein>
    <recommendedName>
        <fullName evidence="5">HMG box domain-containing protein</fullName>
    </recommendedName>
</protein>
<evidence type="ECO:0000313" key="6">
    <source>
        <dbReference type="EMBL" id="TDL25438.1"/>
    </source>
</evidence>
<dbReference type="VEuPathDB" id="FungiDB:BD410DRAFT_801461"/>
<dbReference type="InterPro" id="IPR009071">
    <property type="entry name" value="HMG_box_dom"/>
</dbReference>
<keyword evidence="7" id="KW-1185">Reference proteome</keyword>
<evidence type="ECO:0000313" key="7">
    <source>
        <dbReference type="Proteomes" id="UP000294933"/>
    </source>
</evidence>
<dbReference type="GO" id="GO:0005634">
    <property type="term" value="C:nucleus"/>
    <property type="evidence" value="ECO:0007669"/>
    <property type="project" value="UniProtKB-UniRule"/>
</dbReference>
<dbReference type="InterPro" id="IPR036910">
    <property type="entry name" value="HMG_box_dom_sf"/>
</dbReference>
<keyword evidence="2 3" id="KW-0539">Nucleus</keyword>
<name>A0A4Y7QE17_9AGAM</name>
<evidence type="ECO:0000256" key="4">
    <source>
        <dbReference type="SAM" id="MobiDB-lite"/>
    </source>
</evidence>
<dbReference type="PANTHER" id="PTHR45789:SF2">
    <property type="entry name" value="FI18025P1"/>
    <property type="match status" value="1"/>
</dbReference>
<dbReference type="Pfam" id="PF00505">
    <property type="entry name" value="HMG_box"/>
    <property type="match status" value="1"/>
</dbReference>
<dbReference type="GO" id="GO:0000978">
    <property type="term" value="F:RNA polymerase II cis-regulatory region sequence-specific DNA binding"/>
    <property type="evidence" value="ECO:0007669"/>
    <property type="project" value="TreeGrafter"/>
</dbReference>
<reference evidence="6 7" key="1">
    <citation type="submission" date="2018-06" db="EMBL/GenBank/DDBJ databases">
        <title>A transcriptomic atlas of mushroom development highlights an independent origin of complex multicellularity.</title>
        <authorList>
            <consortium name="DOE Joint Genome Institute"/>
            <person name="Krizsan K."/>
            <person name="Almasi E."/>
            <person name="Merenyi Z."/>
            <person name="Sahu N."/>
            <person name="Viragh M."/>
            <person name="Koszo T."/>
            <person name="Mondo S."/>
            <person name="Kiss B."/>
            <person name="Balint B."/>
            <person name="Kues U."/>
            <person name="Barry K."/>
            <person name="Hegedus J.C."/>
            <person name="Henrissat B."/>
            <person name="Johnson J."/>
            <person name="Lipzen A."/>
            <person name="Ohm R."/>
            <person name="Nagy I."/>
            <person name="Pangilinan J."/>
            <person name="Yan J."/>
            <person name="Xiong Y."/>
            <person name="Grigoriev I.V."/>
            <person name="Hibbett D.S."/>
            <person name="Nagy L.G."/>
        </authorList>
    </citation>
    <scope>NUCLEOTIDE SEQUENCE [LARGE SCALE GENOMIC DNA]</scope>
    <source>
        <strain evidence="6 7">SZMC22713</strain>
    </source>
</reference>
<dbReference type="PROSITE" id="PS50118">
    <property type="entry name" value="HMG_BOX_2"/>
    <property type="match status" value="1"/>
</dbReference>
<accession>A0A4Y7QE17</accession>
<dbReference type="EMBL" id="ML170164">
    <property type="protein sequence ID" value="TDL25438.1"/>
    <property type="molecule type" value="Genomic_DNA"/>
</dbReference>
<dbReference type="InterPro" id="IPR051356">
    <property type="entry name" value="SOX/SOX-like_TF"/>
</dbReference>
<dbReference type="AlphaFoldDB" id="A0A4Y7QE17"/>
<dbReference type="Proteomes" id="UP000294933">
    <property type="component" value="Unassembled WGS sequence"/>
</dbReference>
<dbReference type="SUPFAM" id="SSF47095">
    <property type="entry name" value="HMG-box"/>
    <property type="match status" value="1"/>
</dbReference>
<dbReference type="PANTHER" id="PTHR45789">
    <property type="entry name" value="FI18025P1"/>
    <property type="match status" value="1"/>
</dbReference>
<evidence type="ECO:0000256" key="2">
    <source>
        <dbReference type="ARBA" id="ARBA00023242"/>
    </source>
</evidence>
<feature type="region of interest" description="Disordered" evidence="4">
    <location>
        <begin position="65"/>
        <end position="91"/>
    </location>
</feature>
<evidence type="ECO:0000256" key="3">
    <source>
        <dbReference type="PROSITE-ProRule" id="PRU00267"/>
    </source>
</evidence>
<feature type="compositionally biased region" description="Polar residues" evidence="4">
    <location>
        <begin position="277"/>
        <end position="306"/>
    </location>
</feature>
<sequence>MPADRSVKSSKRAGESAFQVMDWTAPPAEPAAPQTFSFAPNVTPVTFIEPPPSVEDVPAESTLFPSAFEEPVTSAPRRQTHGKKRAEDHIPRPPNAFILFRSSFIKSQHVSSEIEGNHGTLSKIVGLLWHNLPYEERQVWQAKARRALAEHKRRWPDYSFKPKHLREKDRERDTKADGGGGGGGTGKRKVREVGPRDAKRCERIATLLASGKKGDELAAAIEEFDRHRVPEIQTRFEAPLTARQYRRSSSAPLPDTENSKAQSAFVPSSPAPRKNGRSSSSRPQRVMTPQPQSLSRRPTLTIQTLPSDGSPWDSNSSWSSSVSTLSSPSMDFYPQKFESDPTFDFSGFTFSQHQSGCTTPASDCFSPFEVSPSPTSDENALGVFFTESYHTEDCHVQQQPLSAHSTVSAWGSEFDQSPMTPITAPATPHDRYPQPVFNQYSAPTQESVATYQLTNYGSWGLQEQQQMPDTSAFSDLSSSAPSSEYGDFGGDFQFDDTAADASKFAVYAQQPHQTPFDLQNEKFGFELAQLDPELSRFMSSLPRI</sequence>
<dbReference type="CDD" id="cd01389">
    <property type="entry name" value="HMG-box_ROX1-like"/>
    <property type="match status" value="1"/>
</dbReference>
<gene>
    <name evidence="6" type="ORF">BD410DRAFT_801461</name>
</gene>
<feature type="compositionally biased region" description="Basic and acidic residues" evidence="4">
    <location>
        <begin position="166"/>
        <end position="176"/>
    </location>
</feature>
<dbReference type="SMART" id="SM00398">
    <property type="entry name" value="HMG"/>
    <property type="match status" value="1"/>
</dbReference>
<dbReference type="STRING" id="50990.A0A4Y7QE17"/>
<feature type="region of interest" description="Disordered" evidence="4">
    <location>
        <begin position="159"/>
        <end position="197"/>
    </location>
</feature>
<organism evidence="6 7">
    <name type="scientific">Rickenella mellea</name>
    <dbReference type="NCBI Taxonomy" id="50990"/>
    <lineage>
        <taxon>Eukaryota</taxon>
        <taxon>Fungi</taxon>
        <taxon>Dikarya</taxon>
        <taxon>Basidiomycota</taxon>
        <taxon>Agaricomycotina</taxon>
        <taxon>Agaricomycetes</taxon>
        <taxon>Hymenochaetales</taxon>
        <taxon>Rickenellaceae</taxon>
        <taxon>Rickenella</taxon>
    </lineage>
</organism>
<evidence type="ECO:0000256" key="1">
    <source>
        <dbReference type="ARBA" id="ARBA00023125"/>
    </source>
</evidence>
<feature type="region of interest" description="Disordered" evidence="4">
    <location>
        <begin position="240"/>
        <end position="320"/>
    </location>
</feature>
<dbReference type="Gene3D" id="1.10.30.10">
    <property type="entry name" value="High mobility group box domain"/>
    <property type="match status" value="1"/>
</dbReference>
<evidence type="ECO:0000259" key="5">
    <source>
        <dbReference type="PROSITE" id="PS50118"/>
    </source>
</evidence>